<evidence type="ECO:0000313" key="2">
    <source>
        <dbReference type="EMBL" id="CAG9334751.1"/>
    </source>
</evidence>
<organism evidence="2 3">
    <name type="scientific">Blepharisma stoltei</name>
    <dbReference type="NCBI Taxonomy" id="1481888"/>
    <lineage>
        <taxon>Eukaryota</taxon>
        <taxon>Sar</taxon>
        <taxon>Alveolata</taxon>
        <taxon>Ciliophora</taxon>
        <taxon>Postciliodesmatophora</taxon>
        <taxon>Heterotrichea</taxon>
        <taxon>Heterotrichida</taxon>
        <taxon>Blepharismidae</taxon>
        <taxon>Blepharisma</taxon>
    </lineage>
</organism>
<comment type="caution">
    <text evidence="2">The sequence shown here is derived from an EMBL/GenBank/DDBJ whole genome shotgun (WGS) entry which is preliminary data.</text>
</comment>
<feature type="region of interest" description="Disordered" evidence="1">
    <location>
        <begin position="504"/>
        <end position="583"/>
    </location>
</feature>
<sequence length="583" mass="66285">MYLTYPLQYRIPISFLSAYLPICIILKSHFHIFNNQFNQKMNRISCSVCGDERCQQNNFFIESVYVLEDSIFSQLANDLQLSLCESHSECYLSYPPSLKQTFKYNRQQLRDACKFMGVKIHDAHTITTQIFSLISSHIKSKTRIREGEIYQIIPALTLSNSAFERFAKEALYSQEYLGEQHIIDFRIACEVVSKRRPVIVLLGGASGTGKSTLSSLLASRLGISSMLSTDSIRHILRNVLHRDQDPILFCSTYEAGSLVKAEGLTPKQACIQGYLEQSDKVISYLDSVIEDYHRRGESIVIEGVHLHVGAIKKLMKKYDSCIPFIIMIKNTKKHKERFAVRSKCMTLDPKLNKYVASYPNIREIQKRFILKADECLIPKVDTSNLDRSLGLCHATIVRCLRQVCNGSSIYDLERKQTVLVHEEFNFVAKNIWSSKLAHEMIKTKVNKGELFKRFFRDGESSPAGEFENENEKKENKSEETGSESPEIGSIVSGSEMFDFTHNRQLPEIKELENGDSVRGIDESEEEDIERDSSHGGDSNSYSSGNSNNHSIHEEDEQPEGLEVPPAANVGQNSPRNHHRQVSV</sequence>
<proteinExistence type="predicted"/>
<dbReference type="PANTHER" id="PTHR33477:SF3">
    <property type="entry name" value="P-LOOP NTPASE DOMAIN-CONTAINING PROTEIN LPA1 HOMOLOG 1"/>
    <property type="match status" value="1"/>
</dbReference>
<feature type="compositionally biased region" description="Basic and acidic residues" evidence="1">
    <location>
        <begin position="469"/>
        <end position="479"/>
    </location>
</feature>
<evidence type="ECO:0000313" key="3">
    <source>
        <dbReference type="Proteomes" id="UP001162131"/>
    </source>
</evidence>
<protein>
    <submittedName>
        <fullName evidence="2">Uncharacterized protein</fullName>
    </submittedName>
</protein>
<evidence type="ECO:0000256" key="1">
    <source>
        <dbReference type="SAM" id="MobiDB-lite"/>
    </source>
</evidence>
<feature type="region of interest" description="Disordered" evidence="1">
    <location>
        <begin position="460"/>
        <end position="489"/>
    </location>
</feature>
<keyword evidence="3" id="KW-1185">Reference proteome</keyword>
<dbReference type="Proteomes" id="UP001162131">
    <property type="component" value="Unassembled WGS sequence"/>
</dbReference>
<dbReference type="SUPFAM" id="SSF52540">
    <property type="entry name" value="P-loop containing nucleoside triphosphate hydrolases"/>
    <property type="match status" value="1"/>
</dbReference>
<reference evidence="2" key="1">
    <citation type="submission" date="2021-09" db="EMBL/GenBank/DDBJ databases">
        <authorList>
            <consortium name="AG Swart"/>
            <person name="Singh M."/>
            <person name="Singh A."/>
            <person name="Seah K."/>
            <person name="Emmerich C."/>
        </authorList>
    </citation>
    <scope>NUCLEOTIDE SEQUENCE</scope>
    <source>
        <strain evidence="2">ATCC30299</strain>
    </source>
</reference>
<dbReference type="EMBL" id="CAJZBQ010000060">
    <property type="protein sequence ID" value="CAG9334751.1"/>
    <property type="molecule type" value="Genomic_DNA"/>
</dbReference>
<accession>A0AAU9K9V8</accession>
<dbReference type="AlphaFoldDB" id="A0AAU9K9V8"/>
<name>A0AAU9K9V8_9CILI</name>
<feature type="compositionally biased region" description="Low complexity" evidence="1">
    <location>
        <begin position="535"/>
        <end position="549"/>
    </location>
</feature>
<dbReference type="InterPro" id="IPR027417">
    <property type="entry name" value="P-loop_NTPase"/>
</dbReference>
<dbReference type="Gene3D" id="3.40.50.300">
    <property type="entry name" value="P-loop containing nucleotide triphosphate hydrolases"/>
    <property type="match status" value="1"/>
</dbReference>
<dbReference type="PANTHER" id="PTHR33477">
    <property type="entry name" value="P-LOOP NTPASE DOMAIN-CONTAINING PROTEIN LPA1 HOMOLOG 1"/>
    <property type="match status" value="1"/>
</dbReference>
<gene>
    <name evidence="2" type="ORF">BSTOLATCC_MIC62336</name>
</gene>